<evidence type="ECO:0000256" key="5">
    <source>
        <dbReference type="ARBA" id="ARBA00022807"/>
    </source>
</evidence>
<dbReference type="eggNOG" id="COG1705">
    <property type="taxonomic scope" value="Bacteria"/>
</dbReference>
<feature type="domain" description="NlpC/P60" evidence="9">
    <location>
        <begin position="224"/>
        <end position="356"/>
    </location>
</feature>
<evidence type="ECO:0000256" key="1">
    <source>
        <dbReference type="ARBA" id="ARBA00007074"/>
    </source>
</evidence>
<reference evidence="10 11" key="1">
    <citation type="submission" date="2013-02" db="EMBL/GenBank/DDBJ databases">
        <title>The Genome Sequence of Enterococcus phoeniculicola BAA-412.</title>
        <authorList>
            <consortium name="The Broad Institute Genome Sequencing Platform"/>
            <consortium name="The Broad Institute Genome Sequencing Center for Infectious Disease"/>
            <person name="Earl A.M."/>
            <person name="Gilmore M.S."/>
            <person name="Lebreton F."/>
            <person name="Walker B."/>
            <person name="Young S.K."/>
            <person name="Zeng Q."/>
            <person name="Gargeya S."/>
            <person name="Fitzgerald M."/>
            <person name="Haas B."/>
            <person name="Abouelleil A."/>
            <person name="Alvarado L."/>
            <person name="Arachchi H.M."/>
            <person name="Berlin A.M."/>
            <person name="Chapman S.B."/>
            <person name="Dewar J."/>
            <person name="Goldberg J."/>
            <person name="Griggs A."/>
            <person name="Gujja S."/>
            <person name="Hansen M."/>
            <person name="Howarth C."/>
            <person name="Imamovic A."/>
            <person name="Larimer J."/>
            <person name="McCowan C."/>
            <person name="Murphy C."/>
            <person name="Neiman D."/>
            <person name="Pearson M."/>
            <person name="Priest M."/>
            <person name="Roberts A."/>
            <person name="Saif S."/>
            <person name="Shea T."/>
            <person name="Sisk P."/>
            <person name="Sykes S."/>
            <person name="Wortman J."/>
            <person name="Nusbaum C."/>
            <person name="Birren B."/>
        </authorList>
    </citation>
    <scope>NUCLEOTIDE SEQUENCE [LARGE SCALE GENOMIC DNA]</scope>
    <source>
        <strain evidence="10 11">ATCC BAA-412</strain>
    </source>
</reference>
<evidence type="ECO:0000256" key="6">
    <source>
        <dbReference type="SAM" id="MobiDB-lite"/>
    </source>
</evidence>
<feature type="region of interest" description="Disordered" evidence="6">
    <location>
        <begin position="41"/>
        <end position="194"/>
    </location>
</feature>
<protein>
    <submittedName>
        <fullName evidence="10">Uncharacterized protein</fullName>
    </submittedName>
</protein>
<proteinExistence type="inferred from homology"/>
<feature type="compositionally biased region" description="Acidic residues" evidence="6">
    <location>
        <begin position="83"/>
        <end position="92"/>
    </location>
</feature>
<dbReference type="GO" id="GO:0004040">
    <property type="term" value="F:amidase activity"/>
    <property type="evidence" value="ECO:0007669"/>
    <property type="project" value="InterPro"/>
</dbReference>
<dbReference type="RefSeq" id="WP_010768442.1">
    <property type="nucleotide sequence ID" value="NZ_ASWE01000002.1"/>
</dbReference>
<dbReference type="PATRIC" id="fig|1158610.3.peg.1772"/>
<dbReference type="Gene3D" id="3.90.1720.10">
    <property type="entry name" value="endopeptidase domain like (from Nostoc punctiforme)"/>
    <property type="match status" value="2"/>
</dbReference>
<evidence type="ECO:0000256" key="2">
    <source>
        <dbReference type="ARBA" id="ARBA00010266"/>
    </source>
</evidence>
<dbReference type="PROSITE" id="PS50911">
    <property type="entry name" value="CHAP"/>
    <property type="match status" value="1"/>
</dbReference>
<evidence type="ECO:0000256" key="3">
    <source>
        <dbReference type="ARBA" id="ARBA00022670"/>
    </source>
</evidence>
<dbReference type="InterPro" id="IPR038765">
    <property type="entry name" value="Papain-like_cys_pep_sf"/>
</dbReference>
<feature type="chain" id="PRO_5004369542" evidence="7">
    <location>
        <begin position="32"/>
        <end position="694"/>
    </location>
</feature>
<dbReference type="InterPro" id="IPR002901">
    <property type="entry name" value="MGlyc_endo_b_GlcNAc-like_dom"/>
</dbReference>
<feature type="compositionally biased region" description="Low complexity" evidence="6">
    <location>
        <begin position="122"/>
        <end position="172"/>
    </location>
</feature>
<name>R3TRL7_9ENTE</name>
<dbReference type="OrthoDB" id="977752at2"/>
<organism evidence="10 11">
    <name type="scientific">Enterococcus phoeniculicola ATCC BAA-412</name>
    <dbReference type="NCBI Taxonomy" id="1158610"/>
    <lineage>
        <taxon>Bacteria</taxon>
        <taxon>Bacillati</taxon>
        <taxon>Bacillota</taxon>
        <taxon>Bacilli</taxon>
        <taxon>Lactobacillales</taxon>
        <taxon>Enterococcaceae</taxon>
        <taxon>Enterococcus</taxon>
    </lineage>
</organism>
<evidence type="ECO:0000256" key="7">
    <source>
        <dbReference type="SAM" id="SignalP"/>
    </source>
</evidence>
<dbReference type="Pfam" id="PF05257">
    <property type="entry name" value="CHAP"/>
    <property type="match status" value="1"/>
</dbReference>
<dbReference type="InterPro" id="IPR000064">
    <property type="entry name" value="NLP_P60_dom"/>
</dbReference>
<dbReference type="SMART" id="SM00047">
    <property type="entry name" value="LYZ2"/>
    <property type="match status" value="1"/>
</dbReference>
<evidence type="ECO:0000313" key="11">
    <source>
        <dbReference type="Proteomes" id="UP000013785"/>
    </source>
</evidence>
<evidence type="ECO:0000256" key="4">
    <source>
        <dbReference type="ARBA" id="ARBA00022801"/>
    </source>
</evidence>
<dbReference type="Gene3D" id="4.10.80.30">
    <property type="entry name" value="DNA polymerase, domain 6"/>
    <property type="match status" value="1"/>
</dbReference>
<dbReference type="STRING" id="154621.RV11_GL002253"/>
<comment type="similarity">
    <text evidence="2">Belongs to the glycosyl hydrolase 73 family.</text>
</comment>
<dbReference type="eggNOG" id="COG0791">
    <property type="taxonomic scope" value="Bacteria"/>
</dbReference>
<gene>
    <name evidence="10" type="ORF">UC3_01779</name>
</gene>
<feature type="compositionally biased region" description="Low complexity" evidence="6">
    <location>
        <begin position="69"/>
        <end position="80"/>
    </location>
</feature>
<sequence length="694" mass="74735">MTRRNSLRFKQSIAVFSAVAVVFTQSAPAFANVENLANTLNTSTAEQSETPNSEVEQGTEVPVEEPGDESTPAEPTEPSTPDLPEESSDEVPTEPSESESSTESSETSTSTQPEETTDSTETDSTSTTDSSTTTDSTTSSSSSTNSSSSSSSNSTSSSSTNQSTGSNTSGDTKPSTSNEPVTIPSGPVVNSDGNAILDSSLQVDSLTDSDLNGYELPLLGSLNNTKMAAVIAESLKQLNKPYEKDAKGPDSFDNVLFIDSIYSELFTTSIGKTLEEQVEFGTKIATATAKPGDLLFWEKDGKVTKVGIYLGQQKVIYVDTQAKKKEDNKVKIEAVVIKNEKTKKDEQPSYAVDVLKHLKLNDYGEKVVKTYAATLDFQKNPTTENFIEVIGEDARKLGLEYDVFASVMIAQAILESGSGSSGLSSAPHYNLFGIKGSFNGQSAVFTTNEDDGKGNLYEIKSAFRSYSSYRDSLSDYVKLLRQGISGNSDFYKGVWRSESKNYLQATAALTGKYATDTQYSNKLNSIIAAYNLTRFDEPDKSKGVKTQTSMIIEARDQIPNAYREQMIYPDFDGVNYNASGSYPIGQCTWYVYNRFAQLGKTVDEYMGNGGEWGAKGAALGYEVTDEPTVGYAISFHPGVAGSSSVYGHVAFVEAVGTDGILVSEGNVVSPDVVSYRVIPMSIAKSDLVDYIAPK</sequence>
<keyword evidence="5" id="KW-0788">Thiol protease</keyword>
<keyword evidence="7" id="KW-0732">Signal</keyword>
<feature type="compositionally biased region" description="Low complexity" evidence="6">
    <location>
        <begin position="93"/>
        <end position="114"/>
    </location>
</feature>
<dbReference type="Proteomes" id="UP000013785">
    <property type="component" value="Unassembled WGS sequence"/>
</dbReference>
<keyword evidence="3" id="KW-0645">Protease</keyword>
<evidence type="ECO:0000259" key="9">
    <source>
        <dbReference type="PROSITE" id="PS51935"/>
    </source>
</evidence>
<dbReference type="GO" id="GO:0006508">
    <property type="term" value="P:proteolysis"/>
    <property type="evidence" value="ECO:0007669"/>
    <property type="project" value="UniProtKB-KW"/>
</dbReference>
<dbReference type="GO" id="GO:0008234">
    <property type="term" value="F:cysteine-type peptidase activity"/>
    <property type="evidence" value="ECO:0007669"/>
    <property type="project" value="UniProtKB-KW"/>
</dbReference>
<dbReference type="PANTHER" id="PTHR33308:SF9">
    <property type="entry name" value="PEPTIDOGLYCAN HYDROLASE FLGJ"/>
    <property type="match status" value="1"/>
</dbReference>
<dbReference type="InterPro" id="IPR007921">
    <property type="entry name" value="CHAP_dom"/>
</dbReference>
<dbReference type="EMBL" id="AJAT01000015">
    <property type="protein sequence ID" value="EOL43798.1"/>
    <property type="molecule type" value="Genomic_DNA"/>
</dbReference>
<dbReference type="HOGENOM" id="CLU_017855_0_0_9"/>
<accession>R3TRL7</accession>
<keyword evidence="11" id="KW-1185">Reference proteome</keyword>
<dbReference type="SUPFAM" id="SSF54001">
    <property type="entry name" value="Cysteine proteinases"/>
    <property type="match status" value="2"/>
</dbReference>
<dbReference type="AlphaFoldDB" id="R3TRL7"/>
<feature type="signal peptide" evidence="7">
    <location>
        <begin position="1"/>
        <end position="31"/>
    </location>
</feature>
<comment type="similarity">
    <text evidence="1">Belongs to the peptidase C40 family.</text>
</comment>
<dbReference type="PANTHER" id="PTHR33308">
    <property type="entry name" value="PEPTIDOGLYCAN HYDROLASE FLGJ"/>
    <property type="match status" value="1"/>
</dbReference>
<dbReference type="eggNOG" id="COG3942">
    <property type="taxonomic scope" value="Bacteria"/>
</dbReference>
<comment type="caution">
    <text evidence="10">The sequence shown here is derived from an EMBL/GenBank/DDBJ whole genome shotgun (WGS) entry which is preliminary data.</text>
</comment>
<dbReference type="Gene3D" id="1.10.530.10">
    <property type="match status" value="1"/>
</dbReference>
<evidence type="ECO:0000259" key="8">
    <source>
        <dbReference type="PROSITE" id="PS50911"/>
    </source>
</evidence>
<keyword evidence="4" id="KW-0378">Hydrolase</keyword>
<dbReference type="Pfam" id="PF00877">
    <property type="entry name" value="NLPC_P60"/>
    <property type="match status" value="1"/>
</dbReference>
<evidence type="ECO:0000313" key="10">
    <source>
        <dbReference type="EMBL" id="EOL43798.1"/>
    </source>
</evidence>
<feature type="compositionally biased region" description="Polar residues" evidence="6">
    <location>
        <begin position="41"/>
        <end position="56"/>
    </location>
</feature>
<dbReference type="InterPro" id="IPR051056">
    <property type="entry name" value="Glycosyl_Hydrolase_73"/>
</dbReference>
<dbReference type="PROSITE" id="PS51935">
    <property type="entry name" value="NLPC_P60"/>
    <property type="match status" value="1"/>
</dbReference>
<dbReference type="Pfam" id="PF01832">
    <property type="entry name" value="Glucosaminidase"/>
    <property type="match status" value="1"/>
</dbReference>
<feature type="domain" description="Peptidase C51" evidence="8">
    <location>
        <begin position="562"/>
        <end position="692"/>
    </location>
</feature>